<evidence type="ECO:0000256" key="2">
    <source>
        <dbReference type="ARBA" id="ARBA00006495"/>
    </source>
</evidence>
<dbReference type="Pfam" id="PF00288">
    <property type="entry name" value="GHMP_kinases_N"/>
    <property type="match status" value="1"/>
</dbReference>
<dbReference type="EMBL" id="CP003876">
    <property type="protein sequence ID" value="AFT99548.1"/>
    <property type="molecule type" value="Genomic_DNA"/>
</dbReference>
<dbReference type="GO" id="GO:0005524">
    <property type="term" value="F:ATP binding"/>
    <property type="evidence" value="ECO:0007669"/>
    <property type="project" value="UniProtKB-KW"/>
</dbReference>
<dbReference type="EC" id="2.7.1.36" evidence="3"/>
<dbReference type="SUPFAM" id="SSF54211">
    <property type="entry name" value="Ribosomal protein S5 domain 2-like"/>
    <property type="match status" value="1"/>
</dbReference>
<comment type="subcellular location">
    <subcellularLocation>
        <location evidence="1">Cytoplasm</location>
    </subcellularLocation>
</comment>
<evidence type="ECO:0000256" key="10">
    <source>
        <dbReference type="ARBA" id="ARBA00022842"/>
    </source>
</evidence>
<feature type="domain" description="GHMP kinase C-terminal" evidence="14">
    <location>
        <begin position="226"/>
        <end position="304"/>
    </location>
</feature>
<evidence type="ECO:0000256" key="5">
    <source>
        <dbReference type="ARBA" id="ARBA00022516"/>
    </source>
</evidence>
<dbReference type="InterPro" id="IPR020568">
    <property type="entry name" value="Ribosomal_Su5_D2-typ_SF"/>
</dbReference>
<dbReference type="eggNOG" id="COG1577">
    <property type="taxonomic scope" value="Bacteria"/>
</dbReference>
<dbReference type="Gene3D" id="3.30.70.890">
    <property type="entry name" value="GHMP kinase, C-terminal domain"/>
    <property type="match status" value="1"/>
</dbReference>
<evidence type="ECO:0000259" key="14">
    <source>
        <dbReference type="Pfam" id="PF08544"/>
    </source>
</evidence>
<dbReference type="HOGENOM" id="CLU_017814_0_0_11"/>
<dbReference type="GO" id="GO:0004496">
    <property type="term" value="F:mevalonate kinase activity"/>
    <property type="evidence" value="ECO:0007669"/>
    <property type="project" value="UniProtKB-EC"/>
</dbReference>
<evidence type="ECO:0000256" key="12">
    <source>
        <dbReference type="ARBA" id="ARBA00029438"/>
    </source>
</evidence>
<evidence type="ECO:0000256" key="1">
    <source>
        <dbReference type="ARBA" id="ARBA00004496"/>
    </source>
</evidence>
<dbReference type="AlphaFoldDB" id="K0ER76"/>
<name>K0ER76_NOCB7</name>
<keyword evidence="9" id="KW-0067">ATP-binding</keyword>
<evidence type="ECO:0000256" key="9">
    <source>
        <dbReference type="ARBA" id="ARBA00022840"/>
    </source>
</evidence>
<keyword evidence="5" id="KW-0444">Lipid biosynthesis</keyword>
<dbReference type="PRINTS" id="PR00959">
    <property type="entry name" value="MEVGALKINASE"/>
</dbReference>
<dbReference type="STRING" id="1133849.O3I_007930"/>
<evidence type="ECO:0000313" key="15">
    <source>
        <dbReference type="EMBL" id="AFT99548.1"/>
    </source>
</evidence>
<dbReference type="SUPFAM" id="SSF55060">
    <property type="entry name" value="GHMP Kinase, C-terminal domain"/>
    <property type="match status" value="1"/>
</dbReference>
<keyword evidence="8 15" id="KW-0418">Kinase</keyword>
<evidence type="ECO:0000256" key="7">
    <source>
        <dbReference type="ARBA" id="ARBA00022741"/>
    </source>
</evidence>
<keyword evidence="16" id="KW-1185">Reference proteome</keyword>
<sequence>MREHPIGIGFAHAKVVLFGEHAVLYGVAAAAIPVKQLTMQVTASLSAADDECWVTFAGPGALPAVDPRRRADAPMRVLVSNTLAALGSRHRGVNLVVDCGIPQARGLGSSAAGARAVVLALADLLDRHIEPQVCHYLIQSSEQAVHGKSSGVDAAAVAASRPILFRDGVATDLAWGVDALVVIADSGVAASTQDAVGQLRRRFEQHPGRQAEFVDRALRIVRTATDGLARGDLDAVGRAFTRNHELLRDVELSSAALDALVDSAVAAGSPGAKLTGGGLGGCVLALARDLPQASEIAMAFRRAGATSTWTVAPGRVLSLPEFDGSRP</sequence>
<dbReference type="Gene3D" id="3.30.230.10">
    <property type="match status" value="1"/>
</dbReference>
<organism evidence="15 16">
    <name type="scientific">Nocardia brasiliensis (strain ATCC 700358 / HUJEG-1)</name>
    <dbReference type="NCBI Taxonomy" id="1133849"/>
    <lineage>
        <taxon>Bacteria</taxon>
        <taxon>Bacillati</taxon>
        <taxon>Actinomycetota</taxon>
        <taxon>Actinomycetes</taxon>
        <taxon>Mycobacteriales</taxon>
        <taxon>Nocardiaceae</taxon>
        <taxon>Nocardia</taxon>
    </lineage>
</organism>
<dbReference type="GO" id="GO:0019287">
    <property type="term" value="P:isopentenyl diphosphate biosynthetic process, mevalonate pathway"/>
    <property type="evidence" value="ECO:0007669"/>
    <property type="project" value="UniProtKB-UniPathway"/>
</dbReference>
<evidence type="ECO:0000313" key="16">
    <source>
        <dbReference type="Proteomes" id="UP000006304"/>
    </source>
</evidence>
<evidence type="ECO:0000256" key="4">
    <source>
        <dbReference type="ARBA" id="ARBA00022490"/>
    </source>
</evidence>
<reference evidence="15 16" key="1">
    <citation type="journal article" date="2012" name="J. Bacteriol.">
        <title>Complete genome sequence of Nocardia brasiliensis HUJEG-1.</title>
        <authorList>
            <person name="Vera-Cabrera L."/>
            <person name="Ortiz-Lopez R."/>
            <person name="Elizondo-Gonzalez R."/>
            <person name="Perez-Maya A.A."/>
            <person name="Ocampo-Candiani J."/>
        </authorList>
    </citation>
    <scope>NUCLEOTIDE SEQUENCE [LARGE SCALE GENOMIC DNA]</scope>
    <source>
        <strain evidence="16">ATCC 700358</strain>
    </source>
</reference>
<gene>
    <name evidence="15" type="ORF">O3I_007930</name>
</gene>
<keyword evidence="11" id="KW-0443">Lipid metabolism</keyword>
<dbReference type="InterPro" id="IPR006203">
    <property type="entry name" value="GHMP_knse_ATP-bd_CS"/>
</dbReference>
<comment type="similarity">
    <text evidence="2">Belongs to the GHMP kinase family. Mevalonate kinase subfamily.</text>
</comment>
<evidence type="ECO:0000256" key="6">
    <source>
        <dbReference type="ARBA" id="ARBA00022679"/>
    </source>
</evidence>
<dbReference type="PANTHER" id="PTHR43290">
    <property type="entry name" value="MEVALONATE KINASE"/>
    <property type="match status" value="1"/>
</dbReference>
<dbReference type="GO" id="GO:0005829">
    <property type="term" value="C:cytosol"/>
    <property type="evidence" value="ECO:0007669"/>
    <property type="project" value="TreeGrafter"/>
</dbReference>
<evidence type="ECO:0000256" key="11">
    <source>
        <dbReference type="ARBA" id="ARBA00023098"/>
    </source>
</evidence>
<evidence type="ECO:0000259" key="13">
    <source>
        <dbReference type="Pfam" id="PF00288"/>
    </source>
</evidence>
<keyword evidence="6" id="KW-0808">Transferase</keyword>
<evidence type="ECO:0000256" key="3">
    <source>
        <dbReference type="ARBA" id="ARBA00012103"/>
    </source>
</evidence>
<dbReference type="Proteomes" id="UP000006304">
    <property type="component" value="Chromosome"/>
</dbReference>
<dbReference type="PROSITE" id="PS00627">
    <property type="entry name" value="GHMP_KINASES_ATP"/>
    <property type="match status" value="1"/>
</dbReference>
<dbReference type="InterPro" id="IPR014721">
    <property type="entry name" value="Ribsml_uS5_D2-typ_fold_subgr"/>
</dbReference>
<proteinExistence type="inferred from homology"/>
<comment type="pathway">
    <text evidence="12">Isoprenoid biosynthesis; isopentenyl diphosphate biosynthesis via mevalonate pathway; isopentenyl diphosphate from (R)-mevalonate: step 1/3.</text>
</comment>
<keyword evidence="4" id="KW-0963">Cytoplasm</keyword>
<dbReference type="KEGG" id="nbr:O3I_007930"/>
<dbReference type="PANTHER" id="PTHR43290:SF2">
    <property type="entry name" value="MEVALONATE KINASE"/>
    <property type="match status" value="1"/>
</dbReference>
<keyword evidence="10" id="KW-0460">Magnesium</keyword>
<dbReference type="RefSeq" id="WP_014982404.1">
    <property type="nucleotide sequence ID" value="NC_018681.1"/>
</dbReference>
<dbReference type="Pfam" id="PF08544">
    <property type="entry name" value="GHMP_kinases_C"/>
    <property type="match status" value="1"/>
</dbReference>
<dbReference type="NCBIfam" id="TIGR00549">
    <property type="entry name" value="mevalon_kin"/>
    <property type="match status" value="1"/>
</dbReference>
<protein>
    <recommendedName>
        <fullName evidence="3">mevalonate kinase</fullName>
        <ecNumber evidence="3">2.7.1.36</ecNumber>
    </recommendedName>
</protein>
<dbReference type="InterPro" id="IPR013750">
    <property type="entry name" value="GHMP_kinase_C_dom"/>
</dbReference>
<dbReference type="InterPro" id="IPR006205">
    <property type="entry name" value="Mev_gal_kin"/>
</dbReference>
<keyword evidence="7" id="KW-0547">Nucleotide-binding</keyword>
<dbReference type="InterPro" id="IPR006204">
    <property type="entry name" value="GHMP_kinase_N_dom"/>
</dbReference>
<evidence type="ECO:0000256" key="8">
    <source>
        <dbReference type="ARBA" id="ARBA00022777"/>
    </source>
</evidence>
<dbReference type="InterPro" id="IPR036554">
    <property type="entry name" value="GHMP_kinase_C_sf"/>
</dbReference>
<dbReference type="UniPathway" id="UPA00057">
    <property type="reaction ID" value="UER00098"/>
</dbReference>
<feature type="domain" description="GHMP kinase N-terminal" evidence="13">
    <location>
        <begin position="84"/>
        <end position="158"/>
    </location>
</feature>
<accession>K0ER76</accession>